<name>A0ABR0LDJ0_9PEZI</name>
<sequence length="441" mass="48217">MSTSILISILGFGLLGLAIPSAQLDIRQAASFSPQAACTNRGGKFSKGYNCLNSLGASTASAYCSSRFSTTSTATTPTYTYEHMASLLLDLIDTQQHHRHHGHQHNLHLKDGNTVKHCDDLQFYHHEHRQCDLNILHMPFFDHGRIVKYSTDRSDFCANYWHHFVKLLIACLAKQYRSYYSQRTNEAQATGRISNHDASLLCLLGSSDCTCCVLGMLRCHRRHDHRLPFDQHLCLHHYCLPSIFPRLLTFPADSPVQVTLTRIITPTATVTAVATANSTRTATVTTAYPLPTSNFILLYPSGQVTLYGRARNLGNGVAIGLEQFSADNFRVVSGKLEDVSQGDGIVTEPPPGVLDLLFLVNTTSSTQSTPVCYVCGDAQTIGCDFPDASGNVTNPGQDVWANCGGYLSLGKDVDFANPPLGVQCSTIRRLYYSLTAGSGTS</sequence>
<comment type="caution">
    <text evidence="2">The sequence shown here is derived from an EMBL/GenBank/DDBJ whole genome shotgun (WGS) entry which is preliminary data.</text>
</comment>
<proteinExistence type="predicted"/>
<accession>A0ABR0LDJ0</accession>
<dbReference type="EMBL" id="JAVRRR010000070">
    <property type="protein sequence ID" value="KAK5146775.1"/>
    <property type="molecule type" value="Genomic_DNA"/>
</dbReference>
<evidence type="ECO:0000256" key="1">
    <source>
        <dbReference type="SAM" id="SignalP"/>
    </source>
</evidence>
<evidence type="ECO:0000313" key="2">
    <source>
        <dbReference type="EMBL" id="KAK5146775.1"/>
    </source>
</evidence>
<organism evidence="2 3">
    <name type="scientific">Rachicladosporium monterosium</name>
    <dbReference type="NCBI Taxonomy" id="1507873"/>
    <lineage>
        <taxon>Eukaryota</taxon>
        <taxon>Fungi</taxon>
        <taxon>Dikarya</taxon>
        <taxon>Ascomycota</taxon>
        <taxon>Pezizomycotina</taxon>
        <taxon>Dothideomycetes</taxon>
        <taxon>Dothideomycetidae</taxon>
        <taxon>Cladosporiales</taxon>
        <taxon>Cladosporiaceae</taxon>
        <taxon>Rachicladosporium</taxon>
    </lineage>
</organism>
<dbReference type="Proteomes" id="UP001308179">
    <property type="component" value="Unassembled WGS sequence"/>
</dbReference>
<keyword evidence="3" id="KW-1185">Reference proteome</keyword>
<evidence type="ECO:0000313" key="3">
    <source>
        <dbReference type="Proteomes" id="UP001308179"/>
    </source>
</evidence>
<feature type="chain" id="PRO_5045121735" evidence="1">
    <location>
        <begin position="19"/>
        <end position="441"/>
    </location>
</feature>
<protein>
    <submittedName>
        <fullName evidence="2">Uncharacterized protein</fullName>
    </submittedName>
</protein>
<feature type="signal peptide" evidence="1">
    <location>
        <begin position="1"/>
        <end position="18"/>
    </location>
</feature>
<gene>
    <name evidence="2" type="ORF">LTR32_001688</name>
</gene>
<keyword evidence="1" id="KW-0732">Signal</keyword>
<reference evidence="2 3" key="1">
    <citation type="submission" date="2023-08" db="EMBL/GenBank/DDBJ databases">
        <title>Black Yeasts Isolated from many extreme environments.</title>
        <authorList>
            <person name="Coleine C."/>
            <person name="Stajich J.E."/>
            <person name="Selbmann L."/>
        </authorList>
    </citation>
    <scope>NUCLEOTIDE SEQUENCE [LARGE SCALE GENOMIC DNA]</scope>
    <source>
        <strain evidence="2 3">CCFEE 5386</strain>
    </source>
</reference>